<dbReference type="InterPro" id="IPR023296">
    <property type="entry name" value="Glyco_hydro_beta-prop_sf"/>
</dbReference>
<organism evidence="8 9">
    <name type="scientific">Musa acuminata subsp. malaccensis</name>
    <name type="common">Wild banana</name>
    <name type="synonym">Musa malaccensis</name>
    <dbReference type="NCBI Taxonomy" id="214687"/>
    <lineage>
        <taxon>Eukaryota</taxon>
        <taxon>Viridiplantae</taxon>
        <taxon>Streptophyta</taxon>
        <taxon>Embryophyta</taxon>
        <taxon>Tracheophyta</taxon>
        <taxon>Spermatophyta</taxon>
        <taxon>Magnoliopsida</taxon>
        <taxon>Liliopsida</taxon>
        <taxon>Zingiberales</taxon>
        <taxon>Musaceae</taxon>
        <taxon>Musa</taxon>
    </lineage>
</organism>
<dbReference type="InterPro" id="IPR013189">
    <property type="entry name" value="Glyco_hydro_32_C"/>
</dbReference>
<dbReference type="FunFam" id="2.115.10.20:FF:000001">
    <property type="entry name" value="Beta-fructofuranosidase, insoluble isoenzyme CWINV1"/>
    <property type="match status" value="1"/>
</dbReference>
<name>A0A804L9V1_MUSAM</name>
<keyword evidence="3" id="KW-0325">Glycoprotein</keyword>
<evidence type="ECO:0000256" key="3">
    <source>
        <dbReference type="ARBA" id="ARBA00023180"/>
    </source>
</evidence>
<evidence type="ECO:0000313" key="8">
    <source>
        <dbReference type="EnsemblPlants" id="Ma11_p20240.1"/>
    </source>
</evidence>
<dbReference type="FunCoup" id="A0A804L9V1">
    <property type="interactions" value="424"/>
</dbReference>
<dbReference type="Proteomes" id="UP000012960">
    <property type="component" value="Unplaced"/>
</dbReference>
<dbReference type="Gene3D" id="2.60.120.560">
    <property type="entry name" value="Exo-inulinase, domain 1"/>
    <property type="match status" value="1"/>
</dbReference>
<protein>
    <recommendedName>
        <fullName evidence="10">Beta-fructofuranosidase</fullName>
    </recommendedName>
</protein>
<feature type="domain" description="Glycosyl hydrolase family 32 N-terminal" evidence="6">
    <location>
        <begin position="25"/>
        <end position="348"/>
    </location>
</feature>
<dbReference type="OMA" id="SEKSNWA"/>
<keyword evidence="9" id="KW-1185">Reference proteome</keyword>
<accession>A0A804L9V1</accession>
<keyword evidence="2 5" id="KW-0378">Hydrolase</keyword>
<dbReference type="Gramene" id="Ma11_t20240.1">
    <property type="protein sequence ID" value="Ma11_p20240.1"/>
    <property type="gene ID" value="Ma11_g20240"/>
</dbReference>
<dbReference type="InParanoid" id="A0A804L9V1"/>
<sequence length="531" mass="58762">MGLLRSSPSYPWTNSMLLWQRTAFHFQPQKNWMNDPNGPTYYRGWYHLFYQYNPASAVWGNITWGHAVSLDLVHWFYLPIAMVPDHWYDANGVWTGSATILPDGRLAMLYTGSTAELVQVQNLAFPADQDDPLLLTWVKSESNPVLVPPPGIAPKDFRDPTTAWYVPSESAWRIAIGSKNDSQRHAGIALVYRTSDFLSYELLPGVLHSVAGTGMWECVDFYPVSTESATGLDTSAATGPGVKHVLKASMDDDRNDYYAIGTYEAATNAWVPDDPEKDVGIGLRYDYGMFYASKTFYDPVKQRRVLWGWIGETDSERTDLRKGWASLQTIPRTVLFDQQTGSNLLQWPVDDVETLRSGSQEFSNISIPAGSVVPLDCSTSGGAAGRGVLGPFGLLVLADDDLSEQTAVYFYFVRSTDGSISTHFCHDELRHACHPALLAADIVKRVYGSLVPVLDGETLSVDHSVIESFAQGGRTCITSRVYPTSATYGGGRLFLFNNATGVDVTAKSLKIWQMGSAFIRPFSEHDSVSLH</sequence>
<dbReference type="InterPro" id="IPR018053">
    <property type="entry name" value="Glyco_hydro_32_AS"/>
</dbReference>
<dbReference type="Gene3D" id="2.115.10.20">
    <property type="entry name" value="Glycosyl hydrolase domain, family 43"/>
    <property type="match status" value="1"/>
</dbReference>
<evidence type="ECO:0000256" key="4">
    <source>
        <dbReference type="ARBA" id="ARBA00023295"/>
    </source>
</evidence>
<dbReference type="InterPro" id="IPR013148">
    <property type="entry name" value="Glyco_hydro_32_N"/>
</dbReference>
<dbReference type="InterPro" id="IPR013320">
    <property type="entry name" value="ConA-like_dom_sf"/>
</dbReference>
<feature type="domain" description="Glycosyl hydrolase family 32 C-terminal" evidence="7">
    <location>
        <begin position="375"/>
        <end position="513"/>
    </location>
</feature>
<keyword evidence="4 5" id="KW-0326">Glycosidase</keyword>
<dbReference type="InterPro" id="IPR001362">
    <property type="entry name" value="Glyco_hydro_32"/>
</dbReference>
<dbReference type="EnsemblPlants" id="Ma11_t20240.1">
    <property type="protein sequence ID" value="Ma11_p20240.1"/>
    <property type="gene ID" value="Ma11_g20240"/>
</dbReference>
<evidence type="ECO:0000259" key="6">
    <source>
        <dbReference type="Pfam" id="PF00251"/>
    </source>
</evidence>
<evidence type="ECO:0008006" key="10">
    <source>
        <dbReference type="Google" id="ProtNLM"/>
    </source>
</evidence>
<comment type="similarity">
    <text evidence="1 5">Belongs to the glycosyl hydrolase 32 family.</text>
</comment>
<evidence type="ECO:0000259" key="7">
    <source>
        <dbReference type="Pfam" id="PF08244"/>
    </source>
</evidence>
<evidence type="ECO:0000256" key="5">
    <source>
        <dbReference type="RuleBase" id="RU362110"/>
    </source>
</evidence>
<dbReference type="SUPFAM" id="SSF49899">
    <property type="entry name" value="Concanavalin A-like lectins/glucanases"/>
    <property type="match status" value="1"/>
</dbReference>
<dbReference type="GO" id="GO:0004553">
    <property type="term" value="F:hydrolase activity, hydrolyzing O-glycosyl compounds"/>
    <property type="evidence" value="ECO:0007669"/>
    <property type="project" value="InterPro"/>
</dbReference>
<evidence type="ECO:0000256" key="1">
    <source>
        <dbReference type="ARBA" id="ARBA00009902"/>
    </source>
</evidence>
<dbReference type="Pfam" id="PF00251">
    <property type="entry name" value="Glyco_hydro_32N"/>
    <property type="match status" value="1"/>
</dbReference>
<dbReference type="SMART" id="SM00640">
    <property type="entry name" value="Glyco_32"/>
    <property type="match status" value="1"/>
</dbReference>
<proteinExistence type="inferred from homology"/>
<reference evidence="8" key="1">
    <citation type="submission" date="2021-05" db="UniProtKB">
        <authorList>
            <consortium name="EnsemblPlants"/>
        </authorList>
    </citation>
    <scope>IDENTIFICATION</scope>
    <source>
        <strain evidence="8">subsp. malaccensis</strain>
    </source>
</reference>
<dbReference type="AlphaFoldDB" id="A0A804L9V1"/>
<evidence type="ECO:0000256" key="2">
    <source>
        <dbReference type="ARBA" id="ARBA00022801"/>
    </source>
</evidence>
<dbReference type="PROSITE" id="PS00609">
    <property type="entry name" value="GLYCOSYL_HYDROL_F32"/>
    <property type="match status" value="1"/>
</dbReference>
<dbReference type="InterPro" id="IPR050551">
    <property type="entry name" value="Fructan_Metab_Enzymes"/>
</dbReference>
<dbReference type="CDD" id="cd18624">
    <property type="entry name" value="GH32_Fruct1-like"/>
    <property type="match status" value="1"/>
</dbReference>
<evidence type="ECO:0000313" key="9">
    <source>
        <dbReference type="Proteomes" id="UP000012960"/>
    </source>
</evidence>
<dbReference type="PANTHER" id="PTHR31953">
    <property type="entry name" value="BETA-FRUCTOFURANOSIDASE, INSOLUBLE ISOENZYME CWINV1-RELATED"/>
    <property type="match status" value="1"/>
</dbReference>
<dbReference type="SUPFAM" id="SSF75005">
    <property type="entry name" value="Arabinanase/levansucrase/invertase"/>
    <property type="match status" value="1"/>
</dbReference>
<dbReference type="Pfam" id="PF08244">
    <property type="entry name" value="Glyco_hydro_32C"/>
    <property type="match status" value="1"/>
</dbReference>
<dbReference type="GO" id="GO:0005975">
    <property type="term" value="P:carbohydrate metabolic process"/>
    <property type="evidence" value="ECO:0007669"/>
    <property type="project" value="InterPro"/>
</dbReference>